<comment type="catalytic activity">
    <reaction evidence="3">
        <text>a phosphate monoester + H2O = an alcohol + phosphate</text>
        <dbReference type="Rhea" id="RHEA:15017"/>
        <dbReference type="ChEBI" id="CHEBI:15377"/>
        <dbReference type="ChEBI" id="CHEBI:30879"/>
        <dbReference type="ChEBI" id="CHEBI:43474"/>
        <dbReference type="ChEBI" id="CHEBI:67140"/>
        <dbReference type="EC" id="3.1.3.2"/>
    </reaction>
</comment>
<dbReference type="Pfam" id="PF14008">
    <property type="entry name" value="Metallophos_C"/>
    <property type="match status" value="1"/>
</dbReference>
<dbReference type="Pfam" id="PF16656">
    <property type="entry name" value="Pur_ac_phosph_N"/>
    <property type="match status" value="1"/>
</dbReference>
<dbReference type="InterPro" id="IPR025733">
    <property type="entry name" value="PAPs_C"/>
</dbReference>
<evidence type="ECO:0000256" key="3">
    <source>
        <dbReference type="RuleBase" id="RU361203"/>
    </source>
</evidence>
<organism evidence="7 8">
    <name type="scientific">Prymnesium parvum</name>
    <name type="common">Toxic golden alga</name>
    <dbReference type="NCBI Taxonomy" id="97485"/>
    <lineage>
        <taxon>Eukaryota</taxon>
        <taxon>Haptista</taxon>
        <taxon>Haptophyta</taxon>
        <taxon>Prymnesiophyceae</taxon>
        <taxon>Prymnesiales</taxon>
        <taxon>Prymnesiaceae</taxon>
        <taxon>Prymnesium</taxon>
    </lineage>
</organism>
<dbReference type="EC" id="3.1.3.2" evidence="3"/>
<keyword evidence="2" id="KW-0325">Glycoprotein</keyword>
<dbReference type="GO" id="GO:0003993">
    <property type="term" value="F:acid phosphatase activity"/>
    <property type="evidence" value="ECO:0007669"/>
    <property type="project" value="UniProtKB-EC"/>
</dbReference>
<feature type="domain" description="Calcineurin-like phosphoesterase" evidence="4">
    <location>
        <begin position="217"/>
        <end position="398"/>
    </location>
</feature>
<comment type="caution">
    <text evidence="7">The sequence shown here is derived from an EMBL/GenBank/DDBJ whole genome shotgun (WGS) entry which is preliminary data.</text>
</comment>
<dbReference type="Gene3D" id="3.60.21.10">
    <property type="match status" value="2"/>
</dbReference>
<comment type="similarity">
    <text evidence="3">Belongs to the metallophosphoesterase superfamily. Purple acid phosphatase family.</text>
</comment>
<evidence type="ECO:0000313" key="7">
    <source>
        <dbReference type="EMBL" id="KAL1515314.1"/>
    </source>
</evidence>
<gene>
    <name evidence="7" type="ORF">AB1Y20_001945</name>
</gene>
<accession>A0AB34J7L5</accession>
<evidence type="ECO:0000256" key="1">
    <source>
        <dbReference type="ARBA" id="ARBA00022729"/>
    </source>
</evidence>
<evidence type="ECO:0000259" key="4">
    <source>
        <dbReference type="Pfam" id="PF00149"/>
    </source>
</evidence>
<dbReference type="Pfam" id="PF00149">
    <property type="entry name" value="Metallophos"/>
    <property type="match status" value="1"/>
</dbReference>
<dbReference type="Proteomes" id="UP001515480">
    <property type="component" value="Unassembled WGS sequence"/>
</dbReference>
<dbReference type="SUPFAM" id="SSF56300">
    <property type="entry name" value="Metallo-dependent phosphatases"/>
    <property type="match status" value="1"/>
</dbReference>
<dbReference type="InterPro" id="IPR008963">
    <property type="entry name" value="Purple_acid_Pase-like_N"/>
</dbReference>
<dbReference type="AlphaFoldDB" id="A0AB34J7L5"/>
<dbReference type="InterPro" id="IPR041792">
    <property type="entry name" value="MPP_PAP"/>
</dbReference>
<keyword evidence="3" id="KW-0378">Hydrolase</keyword>
<evidence type="ECO:0000256" key="2">
    <source>
        <dbReference type="ARBA" id="ARBA00023180"/>
    </source>
</evidence>
<feature type="domain" description="Purple acid phosphatase C-terminal" evidence="5">
    <location>
        <begin position="516"/>
        <end position="580"/>
    </location>
</feature>
<proteinExistence type="inferred from homology"/>
<dbReference type="InterPro" id="IPR004843">
    <property type="entry name" value="Calcineurin-like_PHP"/>
</dbReference>
<dbReference type="InterPro" id="IPR015914">
    <property type="entry name" value="PAPs_N"/>
</dbReference>
<protein>
    <recommendedName>
        <fullName evidence="3">Purple acid phosphatase</fullName>
        <ecNumber evidence="3">3.1.3.2</ecNumber>
    </recommendedName>
</protein>
<dbReference type="CDD" id="cd00839">
    <property type="entry name" value="MPP_PAPs"/>
    <property type="match status" value="1"/>
</dbReference>
<dbReference type="InterPro" id="IPR029052">
    <property type="entry name" value="Metallo-depent_PP-like"/>
</dbReference>
<name>A0AB34J7L5_PRYPA</name>
<reference evidence="7 8" key="1">
    <citation type="journal article" date="2024" name="Science">
        <title>Giant polyketide synthase enzymes in the biosynthesis of giant marine polyether toxins.</title>
        <authorList>
            <person name="Fallon T.R."/>
            <person name="Shende V.V."/>
            <person name="Wierzbicki I.H."/>
            <person name="Pendleton A.L."/>
            <person name="Watervoot N.F."/>
            <person name="Auber R.P."/>
            <person name="Gonzalez D.J."/>
            <person name="Wisecaver J.H."/>
            <person name="Moore B.S."/>
        </authorList>
    </citation>
    <scope>NUCLEOTIDE SEQUENCE [LARGE SCALE GENOMIC DNA]</scope>
    <source>
        <strain evidence="7 8">12B1</strain>
    </source>
</reference>
<keyword evidence="8" id="KW-1185">Reference proteome</keyword>
<dbReference type="PANTHER" id="PTHR45867">
    <property type="entry name" value="PURPLE ACID PHOSPHATASE"/>
    <property type="match status" value="1"/>
</dbReference>
<keyword evidence="1" id="KW-0732">Signal</keyword>
<sequence>MLPLLLVTPLANMYDVIMPSYIPGCPSGCAAWSSVGQPELWADGTVPADAANHCAMPAAQSGAHECDCAEKDADTYMTDSYAGPWCFCASGKHGEAASPDKAYCTPPPSHVEQLNLQLAAPDTVVASFVTYESLPTSPPIAMLGTSVDSMVQVAGVSHKYTPPGRTYIMHYIKFGPLKPRTTYYYKVKSGSAACGWTSTYSFRAGYSSGVTRMATYGDMGHSHYNNMQNMRDDCLAGRIDAILHMGDHAYNLGYSGDRRGDAYMNAMQPLLSGCPWYPIIGNHEASDGDHYNHYMTIAWGEVYGNDPPHKSSATSALGHLLSKGTMYASVHSSVPSNTSRYTSTDFGLVHVIGLDLMNLDDGQLAWFEADLKAAAANRAAVPWIMASAHYPLYHATYAENGHKSAAHFLGEEGEAEIGGQPLPTFRAPKPDDTIFNTGPMAWRKPSTDGHAFVDCAPGAACQTVKEWQAEVSSKIEPLLLKYGVDIFNAGHVHDYCSTYPMAYGKKTNSDYNRPKAPVHITEGNGGVPGVKGTFSLNDCSATTAWCRMHASGGAYGRFTFWNATHATYDHVQNNGGKVTDTFTIVQPKHGSFLIPVESA</sequence>
<feature type="domain" description="Purple acid phosphatase N-terminal" evidence="6">
    <location>
        <begin position="112"/>
        <end position="203"/>
    </location>
</feature>
<dbReference type="EMBL" id="JBGBPQ010000011">
    <property type="protein sequence ID" value="KAL1515314.1"/>
    <property type="molecule type" value="Genomic_DNA"/>
</dbReference>
<dbReference type="GO" id="GO:0046872">
    <property type="term" value="F:metal ion binding"/>
    <property type="evidence" value="ECO:0007669"/>
    <property type="project" value="InterPro"/>
</dbReference>
<dbReference type="PANTHER" id="PTHR45867:SF3">
    <property type="entry name" value="ACID PHOSPHATASE TYPE 7"/>
    <property type="match status" value="1"/>
</dbReference>
<dbReference type="Gene3D" id="2.60.40.380">
    <property type="entry name" value="Purple acid phosphatase-like, N-terminal"/>
    <property type="match status" value="1"/>
</dbReference>
<dbReference type="SUPFAM" id="SSF49363">
    <property type="entry name" value="Purple acid phosphatase, N-terminal domain"/>
    <property type="match status" value="1"/>
</dbReference>
<evidence type="ECO:0000259" key="5">
    <source>
        <dbReference type="Pfam" id="PF14008"/>
    </source>
</evidence>
<evidence type="ECO:0000313" key="8">
    <source>
        <dbReference type="Proteomes" id="UP001515480"/>
    </source>
</evidence>
<evidence type="ECO:0000259" key="6">
    <source>
        <dbReference type="Pfam" id="PF16656"/>
    </source>
</evidence>